<accession>A0ABT5VBC2</accession>
<organism evidence="1 2">
    <name type="scientific">Alkalihalobacterium chitinilyticum</name>
    <dbReference type="NCBI Taxonomy" id="2980103"/>
    <lineage>
        <taxon>Bacteria</taxon>
        <taxon>Bacillati</taxon>
        <taxon>Bacillota</taxon>
        <taxon>Bacilli</taxon>
        <taxon>Bacillales</taxon>
        <taxon>Bacillaceae</taxon>
        <taxon>Alkalihalobacterium</taxon>
    </lineage>
</organism>
<sequence length="268" mass="29730">MENAVNHSGTVGLLGKAIEKFVRPDTFPIGIRVMKEGEVLPEKVKRPLRDLGSRFSICQAITMSRRYGWSLAMGSEDQSCPIAKVAFAYEDEVDFYSDGNLAHGMYAKTCEIGAETEKAVPKFSKAEAGTIVIAPLNRATFEPQIVVTYGNSAQVMRMVAASLYTTGGEITSHFSARADCADIIIRTMQTDKPQVILPCYGDRVFGQTHDHEMAFSFPYSGVLSFMEGLEGTHRGGVRYPVPSFLRYENQYPATYERLNDMFDDRSGD</sequence>
<dbReference type="RefSeq" id="WP_275117404.1">
    <property type="nucleotide sequence ID" value="NZ_JAOTPO010000003.1"/>
</dbReference>
<dbReference type="Proteomes" id="UP001148125">
    <property type="component" value="Unassembled WGS sequence"/>
</dbReference>
<gene>
    <name evidence="1" type="ORF">N7Z68_05170</name>
</gene>
<keyword evidence="2" id="KW-1185">Reference proteome</keyword>
<name>A0ABT5VBC2_9BACI</name>
<dbReference type="PANTHER" id="PTHR37954">
    <property type="entry name" value="BLL4979 PROTEIN"/>
    <property type="match status" value="1"/>
</dbReference>
<dbReference type="EMBL" id="JAOTPO010000003">
    <property type="protein sequence ID" value="MDE5412766.1"/>
    <property type="molecule type" value="Genomic_DNA"/>
</dbReference>
<evidence type="ECO:0000313" key="2">
    <source>
        <dbReference type="Proteomes" id="UP001148125"/>
    </source>
</evidence>
<dbReference type="Pfam" id="PF02596">
    <property type="entry name" value="DUF169"/>
    <property type="match status" value="1"/>
</dbReference>
<evidence type="ECO:0000313" key="1">
    <source>
        <dbReference type="EMBL" id="MDE5412766.1"/>
    </source>
</evidence>
<proteinExistence type="predicted"/>
<dbReference type="PANTHER" id="PTHR37954:SF3">
    <property type="entry name" value="DUF169 DOMAIN-CONTAINING PROTEIN"/>
    <property type="match status" value="1"/>
</dbReference>
<protein>
    <submittedName>
        <fullName evidence="1">DUF169 domain-containing protein</fullName>
    </submittedName>
</protein>
<comment type="caution">
    <text evidence="1">The sequence shown here is derived from an EMBL/GenBank/DDBJ whole genome shotgun (WGS) entry which is preliminary data.</text>
</comment>
<reference evidence="1" key="1">
    <citation type="submission" date="2024-05" db="EMBL/GenBank/DDBJ databases">
        <title>Alkalihalobacillus sp. strain MEB203 novel alkaliphilic bacterium from Lonar Lake, India.</title>
        <authorList>
            <person name="Joshi A."/>
            <person name="Thite S."/>
            <person name="Mengade P."/>
        </authorList>
    </citation>
    <scope>NUCLEOTIDE SEQUENCE</scope>
    <source>
        <strain evidence="1">MEB 203</strain>
    </source>
</reference>
<dbReference type="InterPro" id="IPR003748">
    <property type="entry name" value="DUF169"/>
</dbReference>